<evidence type="ECO:0000256" key="1">
    <source>
        <dbReference type="SAM" id="MobiDB-lite"/>
    </source>
</evidence>
<sequence>MADLSAAVAQMLINGEGIRQEDSPDVWVDAILDRWPEISVDELERGFRIEIELQRADDSRRCGPIRAPRKPRSRAVEHRAEKARTAGYEIQRNRRPRRFNPLGSCFRHILPYHYLLQNRYYQL</sequence>
<reference evidence="2" key="1">
    <citation type="journal article" date="2021" name="Front. Microbiol.">
        <title>Comprehensive Comparative Genomics and Phenotyping of Methylobacterium Species.</title>
        <authorList>
            <person name="Alessa O."/>
            <person name="Ogura Y."/>
            <person name="Fujitani Y."/>
            <person name="Takami H."/>
            <person name="Hayashi T."/>
            <person name="Sahin N."/>
            <person name="Tani A."/>
        </authorList>
    </citation>
    <scope>NUCLEOTIDE SEQUENCE</scope>
    <source>
        <strain evidence="2">LMG 23639</strain>
    </source>
</reference>
<protein>
    <submittedName>
        <fullName evidence="2">Uncharacterized protein</fullName>
    </submittedName>
</protein>
<evidence type="ECO:0000313" key="2">
    <source>
        <dbReference type="EMBL" id="GJE08939.1"/>
    </source>
</evidence>
<evidence type="ECO:0000313" key="3">
    <source>
        <dbReference type="Proteomes" id="UP001055102"/>
    </source>
</evidence>
<reference evidence="2" key="2">
    <citation type="submission" date="2021-08" db="EMBL/GenBank/DDBJ databases">
        <authorList>
            <person name="Tani A."/>
            <person name="Ola A."/>
            <person name="Ogura Y."/>
            <person name="Katsura K."/>
            <person name="Hayashi T."/>
        </authorList>
    </citation>
    <scope>NUCLEOTIDE SEQUENCE</scope>
    <source>
        <strain evidence="2">LMG 23639</strain>
    </source>
</reference>
<organism evidence="2 3">
    <name type="scientific">Methylobacterium jeotgali</name>
    <dbReference type="NCBI Taxonomy" id="381630"/>
    <lineage>
        <taxon>Bacteria</taxon>
        <taxon>Pseudomonadati</taxon>
        <taxon>Pseudomonadota</taxon>
        <taxon>Alphaproteobacteria</taxon>
        <taxon>Hyphomicrobiales</taxon>
        <taxon>Methylobacteriaceae</taxon>
        <taxon>Methylobacterium</taxon>
    </lineage>
</organism>
<gene>
    <name evidence="2" type="ORF">AOPFMNJM_4287</name>
</gene>
<dbReference type="Proteomes" id="UP001055102">
    <property type="component" value="Unassembled WGS sequence"/>
</dbReference>
<keyword evidence="3" id="KW-1185">Reference proteome</keyword>
<dbReference type="EMBL" id="BPQR01000103">
    <property type="protein sequence ID" value="GJE08939.1"/>
    <property type="molecule type" value="Genomic_DNA"/>
</dbReference>
<accession>A0ABQ4T0H3</accession>
<comment type="caution">
    <text evidence="2">The sequence shown here is derived from an EMBL/GenBank/DDBJ whole genome shotgun (WGS) entry which is preliminary data.</text>
</comment>
<name>A0ABQ4T0H3_9HYPH</name>
<dbReference type="RefSeq" id="WP_198580452.1">
    <property type="nucleotide sequence ID" value="NZ_BPQR01000103.1"/>
</dbReference>
<feature type="region of interest" description="Disordered" evidence="1">
    <location>
        <begin position="61"/>
        <end position="83"/>
    </location>
</feature>
<feature type="compositionally biased region" description="Basic and acidic residues" evidence="1">
    <location>
        <begin position="74"/>
        <end position="83"/>
    </location>
</feature>
<proteinExistence type="predicted"/>